<evidence type="ECO:0000313" key="1">
    <source>
        <dbReference type="EMBL" id="MBE1514285.1"/>
    </source>
</evidence>
<dbReference type="EMBL" id="JADBEE010000001">
    <property type="protein sequence ID" value="MBE1514285.1"/>
    <property type="molecule type" value="Genomic_DNA"/>
</dbReference>
<keyword evidence="2" id="KW-1185">Reference proteome</keyword>
<accession>A0ABR9J5V5</accession>
<sequence>MTATTEKPNMTALLSAVDSLPLEFFTAYRGGYPNSIGLALVDAVYSIQASYDSEHSGKGVLNRVKQFRSDHSNAVDDLCVLADLDEDAIQKVMGEGKTSQRTKSGAVLEAARALAALEPPIVRAADFTAERREDARGAYTRVHGLGKVTFTYFTMHLGVPGVKADSLLTRFVARHAYGDKSLKLSSDHVVALVNQAYESRPQIAETVTHFEHALWRAESKGDAN</sequence>
<evidence type="ECO:0008006" key="3">
    <source>
        <dbReference type="Google" id="ProtNLM"/>
    </source>
</evidence>
<dbReference type="RefSeq" id="WP_192591053.1">
    <property type="nucleotide sequence ID" value="NZ_JADBEE010000001.1"/>
</dbReference>
<proteinExistence type="predicted"/>
<evidence type="ECO:0000313" key="2">
    <source>
        <dbReference type="Proteomes" id="UP000636579"/>
    </source>
</evidence>
<comment type="caution">
    <text evidence="1">The sequence shown here is derived from an EMBL/GenBank/DDBJ whole genome shotgun (WGS) entry which is preliminary data.</text>
</comment>
<reference evidence="1 2" key="1">
    <citation type="submission" date="2020-10" db="EMBL/GenBank/DDBJ databases">
        <title>Sequencing the genomes of 1000 actinobacteria strains.</title>
        <authorList>
            <person name="Klenk H.-P."/>
        </authorList>
    </citation>
    <scope>NUCLEOTIDE SEQUENCE [LARGE SCALE GENOMIC DNA]</scope>
    <source>
        <strain evidence="1 2">DSM 15474</strain>
    </source>
</reference>
<protein>
    <recommendedName>
        <fullName evidence="3">Heme peroxidase</fullName>
    </recommendedName>
</protein>
<dbReference type="Proteomes" id="UP000636579">
    <property type="component" value="Unassembled WGS sequence"/>
</dbReference>
<gene>
    <name evidence="1" type="ORF">H4W26_001040</name>
</gene>
<name>A0ABR9J5V5_9MICC</name>
<organism evidence="1 2">
    <name type="scientific">Nesterenkonia halotolerans</name>
    <dbReference type="NCBI Taxonomy" id="225325"/>
    <lineage>
        <taxon>Bacteria</taxon>
        <taxon>Bacillati</taxon>
        <taxon>Actinomycetota</taxon>
        <taxon>Actinomycetes</taxon>
        <taxon>Micrococcales</taxon>
        <taxon>Micrococcaceae</taxon>
        <taxon>Nesterenkonia</taxon>
    </lineage>
</organism>